<evidence type="ECO:0000313" key="2">
    <source>
        <dbReference type="EMBL" id="PTU21691.1"/>
    </source>
</evidence>
<feature type="region of interest" description="Disordered" evidence="1">
    <location>
        <begin position="100"/>
        <end position="211"/>
    </location>
</feature>
<organism evidence="2 3">
    <name type="scientific">Aspergillus ochraceoroseus IBT 24754</name>
    <dbReference type="NCBI Taxonomy" id="1392256"/>
    <lineage>
        <taxon>Eukaryota</taxon>
        <taxon>Fungi</taxon>
        <taxon>Dikarya</taxon>
        <taxon>Ascomycota</taxon>
        <taxon>Pezizomycotina</taxon>
        <taxon>Eurotiomycetes</taxon>
        <taxon>Eurotiomycetidae</taxon>
        <taxon>Eurotiales</taxon>
        <taxon>Aspergillaceae</taxon>
        <taxon>Aspergillus</taxon>
        <taxon>Aspergillus subgen. Nidulantes</taxon>
    </lineage>
</organism>
<feature type="region of interest" description="Disordered" evidence="1">
    <location>
        <begin position="409"/>
        <end position="483"/>
    </location>
</feature>
<dbReference type="GeneID" id="63817593"/>
<sequence length="583" mass="63673">MQHYLFPALIVPRNHQVSFNPSSIKMWGKVSFHRSRKTVDESPSSGAHIYQSPSLSSSQTSELYAKALPTLPVDLSSGSQFAAHQPDPSARVASSIYSRDTAPFNHPHQRSNSGAYQFSQEPNLLNPGQGDSQGTRSVEISPPDSPITGIHSPNSSRVSSIEDEPEPPTGSSGNPPGERKFASHIPIISKGVDSQPDRVQTNSSAEVSTTRWNNEATTSNFGRMGQVTPGNVSFETHISAHPPPSHSSNIFGWGKDQLNSRKKLSETRNRFLKSDDPTFVPREPWRGQSGRSPMVNPIQEKPGARSSSRLYFSKDRSRQMNTPSPIPGIVAPSALTTIITAGEDTTPAKPPKSVRQKNKYDAPGAEAPVFDASVVSGPTPPRVDLPETELTVGLADLKLLGDDVEEPTSRLSVATYDPTEAASSTPSPRDSIDGASQISDSVSIMSRTRPVPSTIAHGKRPIRKPTPSEVSADKALPQCPPEMSAQSRIEMLEAKKNDLIRRRTNINTIIHELTQVIQPNSVAYDMAARDEVKKTVASLNNELAEIKREEHEVGLKLLRAWKKRDNEDFYGQETGLWVKRVTS</sequence>
<gene>
    <name evidence="2" type="ORF">P175DRAFT_0556644</name>
</gene>
<proteinExistence type="predicted"/>
<feature type="compositionally biased region" description="Polar residues" evidence="1">
    <location>
        <begin position="421"/>
        <end position="446"/>
    </location>
</feature>
<dbReference type="AlphaFoldDB" id="A0A2T5LZI0"/>
<dbReference type="OrthoDB" id="4507572at2759"/>
<evidence type="ECO:0008006" key="4">
    <source>
        <dbReference type="Google" id="ProtNLM"/>
    </source>
</evidence>
<feature type="region of interest" description="Disordered" evidence="1">
    <location>
        <begin position="273"/>
        <end position="307"/>
    </location>
</feature>
<evidence type="ECO:0000256" key="1">
    <source>
        <dbReference type="SAM" id="MobiDB-lite"/>
    </source>
</evidence>
<accession>A0A2T5LZI0</accession>
<dbReference type="VEuPathDB" id="FungiDB:P175DRAFT_0556644"/>
<dbReference type="RefSeq" id="XP_040753083.1">
    <property type="nucleotide sequence ID" value="XM_040900709.1"/>
</dbReference>
<reference evidence="2 3" key="1">
    <citation type="journal article" date="2018" name="Proc. Natl. Acad. Sci. U.S.A.">
        <title>Linking secondary metabolites to gene clusters through genome sequencing of six diverse Aspergillus species.</title>
        <authorList>
            <person name="Kaerboelling I."/>
            <person name="Vesth T.C."/>
            <person name="Frisvad J.C."/>
            <person name="Nybo J.L."/>
            <person name="Theobald S."/>
            <person name="Kuo A."/>
            <person name="Bowyer P."/>
            <person name="Matsuda Y."/>
            <person name="Mondo S."/>
            <person name="Lyhne E.K."/>
            <person name="Kogle M.E."/>
            <person name="Clum A."/>
            <person name="Lipzen A."/>
            <person name="Salamov A."/>
            <person name="Ngan C.Y."/>
            <person name="Daum C."/>
            <person name="Chiniquy J."/>
            <person name="Barry K."/>
            <person name="LaButti K."/>
            <person name="Haridas S."/>
            <person name="Simmons B.A."/>
            <person name="Magnuson J.K."/>
            <person name="Mortensen U.H."/>
            <person name="Larsen T.O."/>
            <person name="Grigoriev I.V."/>
            <person name="Baker S.E."/>
            <person name="Andersen M.R."/>
        </authorList>
    </citation>
    <scope>NUCLEOTIDE SEQUENCE [LARGE SCALE GENOMIC DNA]</scope>
    <source>
        <strain evidence="2 3">IBT 24754</strain>
    </source>
</reference>
<dbReference type="PANTHER" id="PTHR42023:SF1">
    <property type="entry name" value="BHLH DOMAIN-CONTAINING PROTEIN"/>
    <property type="match status" value="1"/>
</dbReference>
<dbReference type="Proteomes" id="UP000244073">
    <property type="component" value="Unassembled WGS sequence"/>
</dbReference>
<feature type="compositionally biased region" description="Polar residues" evidence="1">
    <location>
        <begin position="110"/>
        <end position="123"/>
    </location>
</feature>
<dbReference type="EMBL" id="MSFN02000003">
    <property type="protein sequence ID" value="PTU21691.1"/>
    <property type="molecule type" value="Genomic_DNA"/>
</dbReference>
<feature type="compositionally biased region" description="Polar residues" evidence="1">
    <location>
        <begin position="197"/>
        <end position="211"/>
    </location>
</feature>
<protein>
    <recommendedName>
        <fullName evidence="4">BHLH domain-containing protein</fullName>
    </recommendedName>
</protein>
<name>A0A2T5LZI0_9EURO</name>
<dbReference type="PANTHER" id="PTHR42023">
    <property type="entry name" value="BHLH DOMAIN-CONTAINING PROTEIN"/>
    <property type="match status" value="1"/>
</dbReference>
<evidence type="ECO:0000313" key="3">
    <source>
        <dbReference type="Proteomes" id="UP000244073"/>
    </source>
</evidence>
<comment type="caution">
    <text evidence="2">The sequence shown here is derived from an EMBL/GenBank/DDBJ whole genome shotgun (WGS) entry which is preliminary data.</text>
</comment>
<feature type="compositionally biased region" description="Polar residues" evidence="1">
    <location>
        <begin position="129"/>
        <end position="138"/>
    </location>
</feature>